<accession>A0A1R4L9I1</accession>
<dbReference type="OrthoDB" id="9903549at2"/>
<dbReference type="Proteomes" id="UP000188276">
    <property type="component" value="Unassembled WGS sequence"/>
</dbReference>
<dbReference type="RefSeq" id="WP_077332509.1">
    <property type="nucleotide sequence ID" value="NZ_FULE01000005.1"/>
</dbReference>
<name>A0A1R4L9I1_VIBR1</name>
<evidence type="ECO:0000313" key="2">
    <source>
        <dbReference type="Proteomes" id="UP000188276"/>
    </source>
</evidence>
<reference evidence="2" key="1">
    <citation type="submission" date="2017-02" db="EMBL/GenBank/DDBJ databases">
        <authorList>
            <person name="Rodrigo-Torres L."/>
            <person name="Arahal R.D."/>
            <person name="Lucena T."/>
        </authorList>
    </citation>
    <scope>NUCLEOTIDE SEQUENCE [LARGE SCALE GENOMIC DNA]</scope>
    <source>
        <strain evidence="2">CECT 7878</strain>
    </source>
</reference>
<sequence>MKNGALRTVFLLAIEKLFLMTEISYHLRLFFVTLWREDAQGKRLLVKKMLNSPFWPLCSSFLYLSIVKDKNNGQGFIGKKQN</sequence>
<evidence type="ECO:0000313" key="1">
    <source>
        <dbReference type="EMBL" id="SJN53047.1"/>
    </source>
</evidence>
<dbReference type="STRING" id="1123498.VR7878_00157"/>
<dbReference type="EMBL" id="FULE01000005">
    <property type="protein sequence ID" value="SJN53047.1"/>
    <property type="molecule type" value="Genomic_DNA"/>
</dbReference>
<dbReference type="AlphaFoldDB" id="A0A1R4L9I1"/>
<protein>
    <submittedName>
        <fullName evidence="1">Uncharacterized protein</fullName>
    </submittedName>
</protein>
<keyword evidence="2" id="KW-1185">Reference proteome</keyword>
<proteinExistence type="predicted"/>
<organism evidence="1 2">
    <name type="scientific">Vibrio ruber (strain DSM 16370 / JCM 11486 / BCRC 17186 / CECT 7878 / LMG 23124 / VR1)</name>
    <dbReference type="NCBI Taxonomy" id="1123498"/>
    <lineage>
        <taxon>Bacteria</taxon>
        <taxon>Pseudomonadati</taxon>
        <taxon>Pseudomonadota</taxon>
        <taxon>Gammaproteobacteria</taxon>
        <taxon>Vibrionales</taxon>
        <taxon>Vibrionaceae</taxon>
        <taxon>Vibrio</taxon>
    </lineage>
</organism>
<gene>
    <name evidence="1" type="ORF">VR7878_00157</name>
</gene>